<dbReference type="KEGG" id="ppru:FDP22_08780"/>
<feature type="transmembrane region" description="Helical" evidence="6">
    <location>
        <begin position="413"/>
        <end position="430"/>
    </location>
</feature>
<evidence type="ECO:0000256" key="6">
    <source>
        <dbReference type="RuleBase" id="RU363032"/>
    </source>
</evidence>
<comment type="subcellular location">
    <subcellularLocation>
        <location evidence="1 6">Cell membrane</location>
        <topology evidence="1 6">Multi-pass membrane protein</topology>
    </subcellularLocation>
</comment>
<proteinExistence type="inferred from homology"/>
<evidence type="ECO:0000259" key="7">
    <source>
        <dbReference type="PROSITE" id="PS50928"/>
    </source>
</evidence>
<dbReference type="Pfam" id="PF00528">
    <property type="entry name" value="BPD_transp_1"/>
    <property type="match status" value="1"/>
</dbReference>
<dbReference type="PANTHER" id="PTHR30043">
    <property type="entry name" value="PHOSPHONATES TRANSPORT SYSTEM PERMEASE PROTEIN"/>
    <property type="match status" value="1"/>
</dbReference>
<dbReference type="GO" id="GO:0005886">
    <property type="term" value="C:plasma membrane"/>
    <property type="evidence" value="ECO:0007669"/>
    <property type="project" value="UniProtKB-SubCell"/>
</dbReference>
<keyword evidence="5 6" id="KW-0472">Membrane</keyword>
<feature type="domain" description="ABC transmembrane type-1" evidence="7">
    <location>
        <begin position="247"/>
        <end position="431"/>
    </location>
</feature>
<sequence length="443" mass="48917">MALADFDTLAATHAKALAPNRRRQAAWLGGLLLLALYTVYVWNAFDVSTALGRANTDRAELLALDSYAHKIHVEMSLKDPAALEVELEGNRRNTYETLPEWITPAASGWDVEMNAGYDIALRPDGLRMTDRHGALIADIAFRPEGPVLLSAPQPWLKVAPNKIEGRPDSYARFIVTRSKVTLMNYFTGWENFWFDWNSPLRGVGFTGALALIASEDRVDPGQSNLSLVVSEFLGNQDWQHGEIFEALGITVLMAVVGTLMAAFCALPLAFIAANNITPSAWLRGPFKRLFDFLRGVDALIWSLIFIRAFGLGPLSGILAIWFTDTGTFGKLFSEAIENADRRQVEGMQSTGASPIQRTWFGIMPQILPVFISQSLYFLESNTRSATVIGMLGAGGIGLKLADTMRTGQDWENTMYIIVLIIGIVIVMDNVSSRLRRRLIDGSK</sequence>
<feature type="transmembrane region" description="Helical" evidence="6">
    <location>
        <begin position="251"/>
        <end position="277"/>
    </location>
</feature>
<gene>
    <name evidence="8" type="primary">phnE</name>
    <name evidence="8" type="ORF">FDP22_08780</name>
</gene>
<dbReference type="EMBL" id="CP040818">
    <property type="protein sequence ID" value="QDL91861.1"/>
    <property type="molecule type" value="Genomic_DNA"/>
</dbReference>
<keyword evidence="3 6" id="KW-0812">Transmembrane</keyword>
<evidence type="ECO:0000313" key="8">
    <source>
        <dbReference type="EMBL" id="QDL91861.1"/>
    </source>
</evidence>
<reference evidence="8 9" key="1">
    <citation type="submission" date="2019-06" db="EMBL/GenBank/DDBJ databases">
        <title>Genome sequence of Rhodobacteraceae bacterium D4M1.</title>
        <authorList>
            <person name="Cao J."/>
        </authorList>
    </citation>
    <scope>NUCLEOTIDE SEQUENCE [LARGE SCALE GENOMIC DNA]</scope>
    <source>
        <strain evidence="8 9">D4M1</strain>
    </source>
</reference>
<evidence type="ECO:0000313" key="9">
    <source>
        <dbReference type="Proteomes" id="UP000305888"/>
    </source>
</evidence>
<evidence type="ECO:0000256" key="5">
    <source>
        <dbReference type="ARBA" id="ARBA00023136"/>
    </source>
</evidence>
<protein>
    <submittedName>
        <fullName evidence="8">Phosphonate ABC transporter, permease protein PhnE</fullName>
    </submittedName>
</protein>
<keyword evidence="9" id="KW-1185">Reference proteome</keyword>
<dbReference type="Gene3D" id="1.10.3720.10">
    <property type="entry name" value="MetI-like"/>
    <property type="match status" value="1"/>
</dbReference>
<dbReference type="CDD" id="cd06261">
    <property type="entry name" value="TM_PBP2"/>
    <property type="match status" value="1"/>
</dbReference>
<dbReference type="SUPFAM" id="SSF161098">
    <property type="entry name" value="MetI-like"/>
    <property type="match status" value="1"/>
</dbReference>
<dbReference type="OrthoDB" id="7820570at2"/>
<organism evidence="8 9">
    <name type="scientific">Paroceanicella profunda</name>
    <dbReference type="NCBI Taxonomy" id="2579971"/>
    <lineage>
        <taxon>Bacteria</taxon>
        <taxon>Pseudomonadati</taxon>
        <taxon>Pseudomonadota</taxon>
        <taxon>Alphaproteobacteria</taxon>
        <taxon>Rhodobacterales</taxon>
        <taxon>Paracoccaceae</taxon>
        <taxon>Paroceanicella</taxon>
    </lineage>
</organism>
<keyword evidence="2 6" id="KW-0813">Transport</keyword>
<evidence type="ECO:0000256" key="3">
    <source>
        <dbReference type="ARBA" id="ARBA00022692"/>
    </source>
</evidence>
<dbReference type="InterPro" id="IPR000515">
    <property type="entry name" value="MetI-like"/>
</dbReference>
<comment type="similarity">
    <text evidence="6">Belongs to the binding-protein-dependent transport system permease family.</text>
</comment>
<keyword evidence="4 6" id="KW-1133">Transmembrane helix</keyword>
<feature type="transmembrane region" description="Helical" evidence="6">
    <location>
        <begin position="298"/>
        <end position="322"/>
    </location>
</feature>
<dbReference type="InterPro" id="IPR005769">
    <property type="entry name" value="PhnE/PtxC"/>
</dbReference>
<name>A0A5B8FH05_9RHOB</name>
<dbReference type="AlphaFoldDB" id="A0A5B8FH05"/>
<dbReference type="PANTHER" id="PTHR30043:SF9">
    <property type="entry name" value="PHOSPHONATES TRANSPORT SYSTEM PERMEASE PROTEIN"/>
    <property type="match status" value="1"/>
</dbReference>
<dbReference type="PROSITE" id="PS50928">
    <property type="entry name" value="ABC_TM1"/>
    <property type="match status" value="1"/>
</dbReference>
<dbReference type="NCBIfam" id="TIGR01097">
    <property type="entry name" value="PhnE"/>
    <property type="match status" value="1"/>
</dbReference>
<evidence type="ECO:0000256" key="1">
    <source>
        <dbReference type="ARBA" id="ARBA00004651"/>
    </source>
</evidence>
<feature type="transmembrane region" description="Helical" evidence="6">
    <location>
        <begin position="25"/>
        <end position="45"/>
    </location>
</feature>
<evidence type="ECO:0000256" key="4">
    <source>
        <dbReference type="ARBA" id="ARBA00022989"/>
    </source>
</evidence>
<dbReference type="RefSeq" id="WP_138572086.1">
    <property type="nucleotide sequence ID" value="NZ_CP040818.1"/>
</dbReference>
<dbReference type="Proteomes" id="UP000305888">
    <property type="component" value="Chromosome"/>
</dbReference>
<dbReference type="GO" id="GO:0015416">
    <property type="term" value="F:ABC-type phosphonate transporter activity"/>
    <property type="evidence" value="ECO:0007669"/>
    <property type="project" value="InterPro"/>
</dbReference>
<dbReference type="InterPro" id="IPR035906">
    <property type="entry name" value="MetI-like_sf"/>
</dbReference>
<accession>A0A5B8FH05</accession>
<evidence type="ECO:0000256" key="2">
    <source>
        <dbReference type="ARBA" id="ARBA00022448"/>
    </source>
</evidence>